<evidence type="ECO:0000313" key="1">
    <source>
        <dbReference type="EMBL" id="AEV97447.1"/>
    </source>
</evidence>
<sequence>MRISEHRSLVTLFVRRNSLQCNDLTARKLMKLLGKDQGGIKDNLQLILGKKQDLSPRNRTEIQNRFNDVYAFFEELEFTAGKAC</sequence>
<accession>G8THL9</accession>
<evidence type="ECO:0000313" key="2">
    <source>
        <dbReference type="Proteomes" id="UP000005438"/>
    </source>
</evidence>
<dbReference type="KEGG" id="nko:Niako_1069"/>
<reference evidence="1 2" key="1">
    <citation type="submission" date="2011-12" db="EMBL/GenBank/DDBJ databases">
        <title>The complete genome of Niastella koreensis GR20-10.</title>
        <authorList>
            <consortium name="US DOE Joint Genome Institute (JGI-PGF)"/>
            <person name="Lucas S."/>
            <person name="Han J."/>
            <person name="Lapidus A."/>
            <person name="Bruce D."/>
            <person name="Goodwin L."/>
            <person name="Pitluck S."/>
            <person name="Peters L."/>
            <person name="Kyrpides N."/>
            <person name="Mavromatis K."/>
            <person name="Ivanova N."/>
            <person name="Mikhailova N."/>
            <person name="Davenport K."/>
            <person name="Saunders E."/>
            <person name="Detter J.C."/>
            <person name="Tapia R."/>
            <person name="Han C."/>
            <person name="Land M."/>
            <person name="Hauser L."/>
            <person name="Markowitz V."/>
            <person name="Cheng J.-F."/>
            <person name="Hugenholtz P."/>
            <person name="Woyke T."/>
            <person name="Wu D."/>
            <person name="Tindall B."/>
            <person name="Pomrenke H."/>
            <person name="Brambilla E."/>
            <person name="Klenk H.-P."/>
            <person name="Eisen J.A."/>
        </authorList>
    </citation>
    <scope>NUCLEOTIDE SEQUENCE [LARGE SCALE GENOMIC DNA]</scope>
    <source>
        <strain evidence="2">DSM 17620 / KACC 11465 / NBRC 106392 / GR20-10</strain>
    </source>
</reference>
<dbReference type="Proteomes" id="UP000005438">
    <property type="component" value="Chromosome"/>
</dbReference>
<dbReference type="HOGENOM" id="CLU_2524132_0_0_10"/>
<protein>
    <submittedName>
        <fullName evidence="1">Uncharacterized protein</fullName>
    </submittedName>
</protein>
<gene>
    <name evidence="1" type="ordered locus">Niako_1069</name>
</gene>
<organism evidence="1 2">
    <name type="scientific">Niastella koreensis (strain DSM 17620 / KACC 11465 / NBRC 106392 / GR20-10)</name>
    <dbReference type="NCBI Taxonomy" id="700598"/>
    <lineage>
        <taxon>Bacteria</taxon>
        <taxon>Pseudomonadati</taxon>
        <taxon>Bacteroidota</taxon>
        <taxon>Chitinophagia</taxon>
        <taxon>Chitinophagales</taxon>
        <taxon>Chitinophagaceae</taxon>
        <taxon>Niastella</taxon>
    </lineage>
</organism>
<dbReference type="EMBL" id="CP003178">
    <property type="protein sequence ID" value="AEV97447.1"/>
    <property type="molecule type" value="Genomic_DNA"/>
</dbReference>
<proteinExistence type="predicted"/>
<name>G8THL9_NIAKG</name>
<dbReference type="AlphaFoldDB" id="G8THL9"/>